<protein>
    <submittedName>
        <fullName evidence="1">Uncharacterized protein</fullName>
    </submittedName>
</protein>
<organism evidence="1">
    <name type="scientific">bioreactor metagenome</name>
    <dbReference type="NCBI Taxonomy" id="1076179"/>
    <lineage>
        <taxon>unclassified sequences</taxon>
        <taxon>metagenomes</taxon>
        <taxon>ecological metagenomes</taxon>
    </lineage>
</organism>
<name>A0A645AMZ0_9ZZZZ</name>
<accession>A0A645AMZ0</accession>
<dbReference type="EMBL" id="VSSQ01014731">
    <property type="protein sequence ID" value="MPM54286.1"/>
    <property type="molecule type" value="Genomic_DNA"/>
</dbReference>
<reference evidence="1" key="1">
    <citation type="submission" date="2019-08" db="EMBL/GenBank/DDBJ databases">
        <authorList>
            <person name="Kucharzyk K."/>
            <person name="Murdoch R.W."/>
            <person name="Higgins S."/>
            <person name="Loffler F."/>
        </authorList>
    </citation>
    <scope>NUCLEOTIDE SEQUENCE</scope>
</reference>
<sequence length="125" mass="14271">MVQRLLAYRVQPPRDYHAGISENIPIEDSLHNLSLPGLYGNTVAFYHITVHIPQSDQFAPFHLFPNSPFAVFGNGSALLLRKRREDGEHQLAIPGIAVDVLPFEKYIYTLSLQFPQYVQRIQRIA</sequence>
<gene>
    <name evidence="1" type="ORF">SDC9_101064</name>
</gene>
<proteinExistence type="predicted"/>
<evidence type="ECO:0000313" key="1">
    <source>
        <dbReference type="EMBL" id="MPM54286.1"/>
    </source>
</evidence>
<comment type="caution">
    <text evidence="1">The sequence shown here is derived from an EMBL/GenBank/DDBJ whole genome shotgun (WGS) entry which is preliminary data.</text>
</comment>
<dbReference type="AlphaFoldDB" id="A0A645AMZ0"/>